<dbReference type="SUPFAM" id="SSF52047">
    <property type="entry name" value="RNI-like"/>
    <property type="match status" value="1"/>
</dbReference>
<comment type="caution">
    <text evidence="1">The sequence shown here is derived from an EMBL/GenBank/DDBJ whole genome shotgun (WGS) entry which is preliminary data.</text>
</comment>
<name>A0AA39U759_9AGAR</name>
<dbReference type="Gene3D" id="3.80.10.10">
    <property type="entry name" value="Ribonuclease Inhibitor"/>
    <property type="match status" value="1"/>
</dbReference>
<accession>A0AA39U759</accession>
<dbReference type="Proteomes" id="UP001175227">
    <property type="component" value="Unassembled WGS sequence"/>
</dbReference>
<dbReference type="AlphaFoldDB" id="A0AA39U759"/>
<protein>
    <submittedName>
        <fullName evidence="1">Uncharacterized protein</fullName>
    </submittedName>
</protein>
<organism evidence="1 2">
    <name type="scientific">Armillaria novae-zelandiae</name>
    <dbReference type="NCBI Taxonomy" id="153914"/>
    <lineage>
        <taxon>Eukaryota</taxon>
        <taxon>Fungi</taxon>
        <taxon>Dikarya</taxon>
        <taxon>Basidiomycota</taxon>
        <taxon>Agaricomycotina</taxon>
        <taxon>Agaricomycetes</taxon>
        <taxon>Agaricomycetidae</taxon>
        <taxon>Agaricales</taxon>
        <taxon>Marasmiineae</taxon>
        <taxon>Physalacriaceae</taxon>
        <taxon>Armillaria</taxon>
    </lineage>
</organism>
<gene>
    <name evidence="1" type="ORF">IW261DRAFT_1593992</name>
</gene>
<dbReference type="InterPro" id="IPR032675">
    <property type="entry name" value="LRR_dom_sf"/>
</dbReference>
<evidence type="ECO:0000313" key="1">
    <source>
        <dbReference type="EMBL" id="KAK0478917.1"/>
    </source>
</evidence>
<sequence>MVELPQEIIENIIDIVSQQETSLVHSVNPIRSLKSFALVARAFRLRSQHHLFHHVALLNIRHYIQFLIICETSPHIPLLVRSLHLAQCDRSSTATEREVWGLRSILSGMVNLRSLRLFDYGLLYNFPYSSLPSSVISLEIRDVEFCHIDDLCALLNYHPRLRTVILCENVNIKALERQENMELKHDFYVSGPCIETLDISAYFDWYLLQAVMEESRYRFPFDMCRLRNLILAVTVQTFHYCVAAILPPVAKSIEKLELNIIRQGFKLGWHHQSNSSLPYLPRLRSISIYYENHSRSLLGWIAFNIFRHAPNLQEITLAVSLLSSHLTDGRVMTGDEGIWTPFDTVIAAHPSLQSFIIDLSVFRFTRYPDWTETMKLSIRKLFPATVAKGVMYASYAGGKHKIE</sequence>
<evidence type="ECO:0000313" key="2">
    <source>
        <dbReference type="Proteomes" id="UP001175227"/>
    </source>
</evidence>
<dbReference type="EMBL" id="JAUEPR010000013">
    <property type="protein sequence ID" value="KAK0478917.1"/>
    <property type="molecule type" value="Genomic_DNA"/>
</dbReference>
<proteinExistence type="predicted"/>
<keyword evidence="2" id="KW-1185">Reference proteome</keyword>
<reference evidence="1" key="1">
    <citation type="submission" date="2023-06" db="EMBL/GenBank/DDBJ databases">
        <authorList>
            <consortium name="Lawrence Berkeley National Laboratory"/>
            <person name="Ahrendt S."/>
            <person name="Sahu N."/>
            <person name="Indic B."/>
            <person name="Wong-Bajracharya J."/>
            <person name="Merenyi Z."/>
            <person name="Ke H.-M."/>
            <person name="Monk M."/>
            <person name="Kocsube S."/>
            <person name="Drula E."/>
            <person name="Lipzen A."/>
            <person name="Balint B."/>
            <person name="Henrissat B."/>
            <person name="Andreopoulos B."/>
            <person name="Martin F.M."/>
            <person name="Harder C.B."/>
            <person name="Rigling D."/>
            <person name="Ford K.L."/>
            <person name="Foster G.D."/>
            <person name="Pangilinan J."/>
            <person name="Papanicolaou A."/>
            <person name="Barry K."/>
            <person name="LaButti K."/>
            <person name="Viragh M."/>
            <person name="Koriabine M."/>
            <person name="Yan M."/>
            <person name="Riley R."/>
            <person name="Champramary S."/>
            <person name="Plett K.L."/>
            <person name="Tsai I.J."/>
            <person name="Slot J."/>
            <person name="Sipos G."/>
            <person name="Plett J."/>
            <person name="Nagy L.G."/>
            <person name="Grigoriev I.V."/>
        </authorList>
    </citation>
    <scope>NUCLEOTIDE SEQUENCE</scope>
    <source>
        <strain evidence="1">ICMP 16352</strain>
    </source>
</reference>